<name>A0A0F6RBZ6_9GAMM</name>
<dbReference type="PATRIC" id="fig|914150.5.peg.627"/>
<dbReference type="Pfam" id="PF00361">
    <property type="entry name" value="Proton_antipo_M"/>
    <property type="match status" value="1"/>
</dbReference>
<dbReference type="PRINTS" id="PR01437">
    <property type="entry name" value="NUOXDRDTASE4"/>
</dbReference>
<feature type="transmembrane region" description="Helical" evidence="8">
    <location>
        <begin position="451"/>
        <end position="471"/>
    </location>
</feature>
<dbReference type="EMBL" id="CP010975">
    <property type="protein sequence ID" value="AKE51596.1"/>
    <property type="molecule type" value="Genomic_DNA"/>
</dbReference>
<feature type="transmembrane region" description="Helical" evidence="8">
    <location>
        <begin position="31"/>
        <end position="51"/>
    </location>
</feature>
<dbReference type="InterPro" id="IPR050586">
    <property type="entry name" value="CPA3_Na-H_Antiporter_D"/>
</dbReference>
<evidence type="ECO:0000256" key="1">
    <source>
        <dbReference type="ARBA" id="ARBA00004651"/>
    </source>
</evidence>
<organism evidence="10 11">
    <name type="scientific">Kangiella geojedonensis</name>
    <dbReference type="NCBI Taxonomy" id="914150"/>
    <lineage>
        <taxon>Bacteria</taxon>
        <taxon>Pseudomonadati</taxon>
        <taxon>Pseudomonadota</taxon>
        <taxon>Gammaproteobacteria</taxon>
        <taxon>Kangiellales</taxon>
        <taxon>Kangiellaceae</taxon>
        <taxon>Kangiella</taxon>
    </lineage>
</organism>
<evidence type="ECO:0000256" key="4">
    <source>
        <dbReference type="ARBA" id="ARBA00022692"/>
    </source>
</evidence>
<feature type="transmembrane region" description="Helical" evidence="8">
    <location>
        <begin position="6"/>
        <end position="24"/>
    </location>
</feature>
<proteinExistence type="inferred from homology"/>
<feature type="domain" description="NADH:quinone oxidoreductase/Mrp antiporter transmembrane" evidence="9">
    <location>
        <begin position="131"/>
        <end position="424"/>
    </location>
</feature>
<evidence type="ECO:0000256" key="3">
    <source>
        <dbReference type="ARBA" id="ARBA00022475"/>
    </source>
</evidence>
<keyword evidence="5 8" id="KW-1133">Transmembrane helix</keyword>
<evidence type="ECO:0000256" key="6">
    <source>
        <dbReference type="ARBA" id="ARBA00023136"/>
    </source>
</evidence>
<dbReference type="AlphaFoldDB" id="A0A0F6RBZ6"/>
<dbReference type="PANTHER" id="PTHR42703:SF1">
    <property type="entry name" value="NA(+)_H(+) ANTIPORTER SUBUNIT D1"/>
    <property type="match status" value="1"/>
</dbReference>
<feature type="transmembrane region" description="Helical" evidence="8">
    <location>
        <begin position="109"/>
        <end position="129"/>
    </location>
</feature>
<dbReference type="KEGG" id="kge:TQ33_0617"/>
<dbReference type="GO" id="GO:0042773">
    <property type="term" value="P:ATP synthesis coupled electron transport"/>
    <property type="evidence" value="ECO:0007669"/>
    <property type="project" value="InterPro"/>
</dbReference>
<dbReference type="GO" id="GO:0008137">
    <property type="term" value="F:NADH dehydrogenase (ubiquinone) activity"/>
    <property type="evidence" value="ECO:0007669"/>
    <property type="project" value="InterPro"/>
</dbReference>
<evidence type="ECO:0000256" key="5">
    <source>
        <dbReference type="ARBA" id="ARBA00022989"/>
    </source>
</evidence>
<keyword evidence="4 7" id="KW-0812">Transmembrane</keyword>
<feature type="transmembrane region" description="Helical" evidence="8">
    <location>
        <begin position="207"/>
        <end position="232"/>
    </location>
</feature>
<dbReference type="InterPro" id="IPR003918">
    <property type="entry name" value="NADH_UbQ_OxRdtase"/>
</dbReference>
<evidence type="ECO:0000256" key="2">
    <source>
        <dbReference type="ARBA" id="ARBA00005346"/>
    </source>
</evidence>
<dbReference type="HOGENOM" id="CLU_007100_9_5_6"/>
<evidence type="ECO:0000313" key="11">
    <source>
        <dbReference type="Proteomes" id="UP000034071"/>
    </source>
</evidence>
<dbReference type="OrthoDB" id="9768329at2"/>
<protein>
    <submittedName>
        <fullName evidence="10">Cation:proton antiporter</fullName>
    </submittedName>
</protein>
<feature type="transmembrane region" description="Helical" evidence="8">
    <location>
        <begin position="281"/>
        <end position="299"/>
    </location>
</feature>
<comment type="subcellular location">
    <subcellularLocation>
        <location evidence="1">Cell membrane</location>
        <topology evidence="1">Multi-pass membrane protein</topology>
    </subcellularLocation>
    <subcellularLocation>
        <location evidence="7">Membrane</location>
        <topology evidence="7">Multi-pass membrane protein</topology>
    </subcellularLocation>
</comment>
<dbReference type="Proteomes" id="UP000034071">
    <property type="component" value="Chromosome"/>
</dbReference>
<sequence>MIQHLPILQVIIPLLAAPICFILKEARLVRWFVLIANVMAFVISIMLLQQVNLHGTLVYSLGGWEAPIGIEYRIDELNAYLLILVTSISTITLMAAGKSLTKEISESKITYFYIAYMLCLTGLLGIVATGDAFNVFVFLEVSSLASYTMIAMGNDRRSLWASYQYLIMGTIGATFILIGIGLMYMMTGTLNMYDLAERLPEVEHTKTIFTAFAFFLVGVCLKLALFPLHLWLPNAYAYAPSIATVFLAATATKVAIYVLLRFIFSVYGFEFSFAHLPLTEILVSLGLLGVIAASIVAIYQTNVKRLFAYSSVSQIGYMILGIGVGSKTGLTATMLHLFNHALMKSAIFLALAGVVYRVGSVNIKAFAGLGRQMPWTMAAILVGGLSLIGVPLTVGFVSKWYLVLALLESNMWPVAVLVLVGSLLAMAYIWRLVEVAYFKPALQNNQAYKEAPLAILIPAWIFVIANIYFGIDTSFTAGVSEKTAELLFGGVR</sequence>
<dbReference type="RefSeq" id="WP_046560769.1">
    <property type="nucleotide sequence ID" value="NZ_CP010975.1"/>
</dbReference>
<feature type="transmembrane region" description="Helical" evidence="8">
    <location>
        <begin position="135"/>
        <end position="153"/>
    </location>
</feature>
<feature type="transmembrane region" description="Helical" evidence="8">
    <location>
        <begin position="337"/>
        <end position="356"/>
    </location>
</feature>
<feature type="transmembrane region" description="Helical" evidence="8">
    <location>
        <begin position="165"/>
        <end position="187"/>
    </location>
</feature>
<accession>A0A0F6RBZ6</accession>
<dbReference type="STRING" id="914150.TQ33_0617"/>
<feature type="transmembrane region" description="Helical" evidence="8">
    <location>
        <begin position="410"/>
        <end position="430"/>
    </location>
</feature>
<dbReference type="GO" id="GO:0005886">
    <property type="term" value="C:plasma membrane"/>
    <property type="evidence" value="ECO:0007669"/>
    <property type="project" value="UniProtKB-SubCell"/>
</dbReference>
<feature type="transmembrane region" description="Helical" evidence="8">
    <location>
        <begin position="244"/>
        <end position="269"/>
    </location>
</feature>
<dbReference type="PANTHER" id="PTHR42703">
    <property type="entry name" value="NADH DEHYDROGENASE"/>
    <property type="match status" value="1"/>
</dbReference>
<evidence type="ECO:0000313" key="10">
    <source>
        <dbReference type="EMBL" id="AKE51596.1"/>
    </source>
</evidence>
<keyword evidence="6 8" id="KW-0472">Membrane</keyword>
<keyword evidence="3" id="KW-1003">Cell membrane</keyword>
<evidence type="ECO:0000259" key="9">
    <source>
        <dbReference type="Pfam" id="PF00361"/>
    </source>
</evidence>
<keyword evidence="11" id="KW-1185">Reference proteome</keyword>
<feature type="transmembrane region" description="Helical" evidence="8">
    <location>
        <begin position="377"/>
        <end position="398"/>
    </location>
</feature>
<comment type="similarity">
    <text evidence="2">Belongs to the CPA3 antiporters (TC 2.A.63) subunit D family.</text>
</comment>
<evidence type="ECO:0000256" key="7">
    <source>
        <dbReference type="RuleBase" id="RU000320"/>
    </source>
</evidence>
<dbReference type="InterPro" id="IPR001750">
    <property type="entry name" value="ND/Mrp_TM"/>
</dbReference>
<evidence type="ECO:0000256" key="8">
    <source>
        <dbReference type="SAM" id="Phobius"/>
    </source>
</evidence>
<gene>
    <name evidence="10" type="ORF">TQ33_0617</name>
</gene>
<reference evidence="10 11" key="1">
    <citation type="submission" date="2015-02" db="EMBL/GenBank/DDBJ databases">
        <title>Complete genome sequence of Kangiella geojedonensis strain YCS-5T.</title>
        <authorList>
            <person name="Kim K.M."/>
        </authorList>
    </citation>
    <scope>NUCLEOTIDE SEQUENCE [LARGE SCALE GENOMIC DNA]</scope>
    <source>
        <strain evidence="10 11">YCS-5</strain>
    </source>
</reference>
<feature type="transmembrane region" description="Helical" evidence="8">
    <location>
        <begin position="306"/>
        <end position="325"/>
    </location>
</feature>
<feature type="transmembrane region" description="Helical" evidence="8">
    <location>
        <begin position="77"/>
        <end position="97"/>
    </location>
</feature>